<protein>
    <submittedName>
        <fullName evidence="1">Uncharacterized protein</fullName>
    </submittedName>
</protein>
<accession>A0AAU8KWB6</accession>
<sequence length="51" mass="5416">MKAIALVVVGMVFGGLFINANYDNGSKTTTQEEVVLGHRIAPNGVEILVTK</sequence>
<dbReference type="EMBL" id="PP813861">
    <property type="protein sequence ID" value="XCN26560.1"/>
    <property type="molecule type" value="Genomic_DNA"/>
</dbReference>
<proteinExistence type="predicted"/>
<organism evidence="1">
    <name type="scientific">Pseudomonas phage vB_PaeM_FBPa36</name>
    <dbReference type="NCBI Taxonomy" id="3231237"/>
    <lineage>
        <taxon>Viruses</taxon>
    </lineage>
</organism>
<evidence type="ECO:0000313" key="1">
    <source>
        <dbReference type="EMBL" id="XCN26560.1"/>
    </source>
</evidence>
<name>A0AAU8KWB6_9VIRU</name>
<reference evidence="1" key="1">
    <citation type="submission" date="2024-05" db="EMBL/GenBank/DDBJ databases">
        <title>Defense systems in Pseudomonas aeruginosa.</title>
        <authorList>
            <person name="van den Berg D.F."/>
            <person name="Costa R.A."/>
        </authorList>
    </citation>
    <scope>NUCLEOTIDE SEQUENCE</scope>
</reference>